<reference evidence="2 3" key="1">
    <citation type="journal article" date="2024" name="Plant Biotechnol. J.">
        <title>Dendrobium thyrsiflorum genome and its molecular insights into genes involved in important horticultural traits.</title>
        <authorList>
            <person name="Chen B."/>
            <person name="Wang J.Y."/>
            <person name="Zheng P.J."/>
            <person name="Li K.L."/>
            <person name="Liang Y.M."/>
            <person name="Chen X.F."/>
            <person name="Zhang C."/>
            <person name="Zhao X."/>
            <person name="He X."/>
            <person name="Zhang G.Q."/>
            <person name="Liu Z.J."/>
            <person name="Xu Q."/>
        </authorList>
    </citation>
    <scope>NUCLEOTIDE SEQUENCE [LARGE SCALE GENOMIC DNA]</scope>
    <source>
        <strain evidence="2">GZMU011</strain>
    </source>
</reference>
<dbReference type="InterPro" id="IPR056789">
    <property type="entry name" value="LRR_R13L1-DRL21"/>
</dbReference>
<dbReference type="Proteomes" id="UP001552299">
    <property type="component" value="Unassembled WGS sequence"/>
</dbReference>
<dbReference type="EMBL" id="JANQDX010000008">
    <property type="protein sequence ID" value="KAL0920629.1"/>
    <property type="molecule type" value="Genomic_DNA"/>
</dbReference>
<evidence type="ECO:0000313" key="3">
    <source>
        <dbReference type="Proteomes" id="UP001552299"/>
    </source>
</evidence>
<dbReference type="Pfam" id="PF25019">
    <property type="entry name" value="LRR_R13L1-DRL21"/>
    <property type="match status" value="1"/>
</dbReference>
<accession>A0ABD0V5Z4</accession>
<comment type="caution">
    <text evidence="2">The sequence shown here is derived from an EMBL/GenBank/DDBJ whole genome shotgun (WGS) entry which is preliminary data.</text>
</comment>
<dbReference type="SUPFAM" id="SSF52058">
    <property type="entry name" value="L domain-like"/>
    <property type="match status" value="1"/>
</dbReference>
<feature type="domain" description="R13L1/DRL21-like LRR repeat region" evidence="1">
    <location>
        <begin position="2"/>
        <end position="49"/>
    </location>
</feature>
<dbReference type="AlphaFoldDB" id="A0ABD0V5Z4"/>
<name>A0ABD0V5Z4_DENTH</name>
<keyword evidence="3" id="KW-1185">Reference proteome</keyword>
<evidence type="ECO:0000259" key="1">
    <source>
        <dbReference type="Pfam" id="PF25019"/>
    </source>
</evidence>
<evidence type="ECO:0000313" key="2">
    <source>
        <dbReference type="EMBL" id="KAL0920629.1"/>
    </source>
</evidence>
<gene>
    <name evidence="2" type="ORF">M5K25_009777</name>
</gene>
<protein>
    <recommendedName>
        <fullName evidence="1">R13L1/DRL21-like LRR repeat region domain-containing protein</fullName>
    </recommendedName>
</protein>
<organism evidence="2 3">
    <name type="scientific">Dendrobium thyrsiflorum</name>
    <name type="common">Pinecone-like raceme dendrobium</name>
    <name type="synonym">Orchid</name>
    <dbReference type="NCBI Taxonomy" id="117978"/>
    <lineage>
        <taxon>Eukaryota</taxon>
        <taxon>Viridiplantae</taxon>
        <taxon>Streptophyta</taxon>
        <taxon>Embryophyta</taxon>
        <taxon>Tracheophyta</taxon>
        <taxon>Spermatophyta</taxon>
        <taxon>Magnoliopsida</taxon>
        <taxon>Liliopsida</taxon>
        <taxon>Asparagales</taxon>
        <taxon>Orchidaceae</taxon>
        <taxon>Epidendroideae</taxon>
        <taxon>Malaxideae</taxon>
        <taxon>Dendrobiinae</taxon>
        <taxon>Dendrobium</taxon>
    </lineage>
</organism>
<dbReference type="Gene3D" id="3.80.10.10">
    <property type="entry name" value="Ribonuclease Inhibitor"/>
    <property type="match status" value="1"/>
</dbReference>
<sequence length="121" mass="13736">MGARFAIWMNNVNTNFNLEKINLTNCLEWETLSPFGQLLFLKSLTLSNMPKVKWLESEFNGNDKYRAFPLLEVLHIFGLEALEDAEDGCLFPCLIELDLHSVSKKVPYLLANVANSCHVSS</sequence>
<dbReference type="InterPro" id="IPR032675">
    <property type="entry name" value="LRR_dom_sf"/>
</dbReference>
<proteinExistence type="predicted"/>